<reference evidence="2 3" key="1">
    <citation type="journal article" date="2007" name="PLoS Genet.">
        <title>The complete genome sequence of Yersinia pseudotuberculosis IP31758, the causative agent of Far East scarlet-like fever.</title>
        <authorList>
            <person name="Eppinger M."/>
            <person name="Rosovitz M.J."/>
            <person name="Fricke W.F."/>
            <person name="Rasko D.A."/>
            <person name="Kokorina G."/>
            <person name="Fayolle C."/>
            <person name="Lindler L.E."/>
            <person name="Carniel E."/>
            <person name="Ravel J."/>
        </authorList>
    </citation>
    <scope>NUCLEOTIDE SEQUENCE [LARGE SCALE GENOMIC DNA]</scope>
    <source>
        <strain evidence="2 3">IP 31758</strain>
    </source>
</reference>
<feature type="domain" description="Bacterial CdiA-CT RNAse A" evidence="1">
    <location>
        <begin position="159"/>
        <end position="272"/>
    </location>
</feature>
<organism evidence="2 3">
    <name type="scientific">Yersinia pseudotuberculosis serotype O:1b (strain IP 31758)</name>
    <dbReference type="NCBI Taxonomy" id="349747"/>
    <lineage>
        <taxon>Bacteria</taxon>
        <taxon>Pseudomonadati</taxon>
        <taxon>Pseudomonadota</taxon>
        <taxon>Gammaproteobacteria</taxon>
        <taxon>Enterobacterales</taxon>
        <taxon>Yersiniaceae</taxon>
        <taxon>Yersinia</taxon>
    </lineage>
</organism>
<sequence length="274" mass="29238">MGDGLVIAMSPVQLAAVLSDKTITEGETLGNRMWGSLEFALGALEMVGAAVLCVAPEPTGLTKVGCVVVGAHSMDAVNTAANKVITGMNTRTATHRTAEALAKKFGADEDTAFRIGLTVDIAVPLGFAAALGAVRVASIRSGRISLLKHESSTGMKPGGHTIDKHVAKSPEDLIKRFASSPNMKVSTSFTNLRLAEESISDALRYNTEWIKVWAASSTRTASPFVINHSVGRVIGYGVRRGEQAVTKLTKFRVVIRFEAFHGKPYYILTAYPTF</sequence>
<evidence type="ECO:0000313" key="2">
    <source>
        <dbReference type="EMBL" id="ABS47265.1"/>
    </source>
</evidence>
<dbReference type="Pfam" id="PF18431">
    <property type="entry name" value="RNAse_A_bac"/>
    <property type="match status" value="1"/>
</dbReference>
<dbReference type="AlphaFoldDB" id="A0A0U1QXA2"/>
<evidence type="ECO:0000259" key="1">
    <source>
        <dbReference type="Pfam" id="PF18431"/>
    </source>
</evidence>
<evidence type="ECO:0000313" key="3">
    <source>
        <dbReference type="Proteomes" id="UP000002412"/>
    </source>
</evidence>
<protein>
    <recommendedName>
        <fullName evidence="1">Bacterial CdiA-CT RNAse A domain-containing protein</fullName>
    </recommendedName>
</protein>
<dbReference type="Proteomes" id="UP000002412">
    <property type="component" value="Chromosome"/>
</dbReference>
<dbReference type="RefSeq" id="WP_012105906.1">
    <property type="nucleotide sequence ID" value="NC_009708.1"/>
</dbReference>
<dbReference type="EMBL" id="CP000720">
    <property type="protein sequence ID" value="ABS47265.1"/>
    <property type="molecule type" value="Genomic_DNA"/>
</dbReference>
<dbReference type="KEGG" id="ypi:YpsIP31758_4012"/>
<gene>
    <name evidence="2" type="ordered locus">YpsIP31758_4012</name>
</gene>
<accession>A0A0U1QXA2</accession>
<name>A0A0U1QXA2_YERP3</name>
<proteinExistence type="predicted"/>
<dbReference type="HOGENOM" id="CLU_087853_0_0_6"/>
<dbReference type="InterPro" id="IPR041436">
    <property type="entry name" value="RNAse_A_bac"/>
</dbReference>
<dbReference type="CDD" id="cd20684">
    <property type="entry name" value="CdiA-CT_Yk_RNaseA-like"/>
    <property type="match status" value="1"/>
</dbReference>